<dbReference type="Proteomes" id="UP000193083">
    <property type="component" value="Unassembled WGS sequence"/>
</dbReference>
<protein>
    <submittedName>
        <fullName evidence="1">Uncharacterized protein</fullName>
    </submittedName>
</protein>
<gene>
    <name evidence="1" type="ORF">SAMN02982922_0125</name>
</gene>
<reference evidence="1 2" key="1">
    <citation type="submission" date="2017-04" db="EMBL/GenBank/DDBJ databases">
        <authorList>
            <person name="Afonso C.L."/>
            <person name="Miller P.J."/>
            <person name="Scott M.A."/>
            <person name="Spackman E."/>
            <person name="Goraichik I."/>
            <person name="Dimitrov K.M."/>
            <person name="Suarez D.L."/>
            <person name="Swayne D.E."/>
        </authorList>
    </citation>
    <scope>NUCLEOTIDE SEQUENCE [LARGE SCALE GENOMIC DNA]</scope>
    <source>
        <strain evidence="1 2">B5P</strain>
    </source>
</reference>
<proteinExistence type="predicted"/>
<accession>A0A1X7MNU0</accession>
<organism evidence="1 2">
    <name type="scientific">Mesorhizobium australicum</name>
    <dbReference type="NCBI Taxonomy" id="536018"/>
    <lineage>
        <taxon>Bacteria</taxon>
        <taxon>Pseudomonadati</taxon>
        <taxon>Pseudomonadota</taxon>
        <taxon>Alphaproteobacteria</taxon>
        <taxon>Hyphomicrobiales</taxon>
        <taxon>Phyllobacteriaceae</taxon>
        <taxon>Mesorhizobium</taxon>
    </lineage>
</organism>
<dbReference type="EMBL" id="FXBL01000002">
    <property type="protein sequence ID" value="SMH26284.1"/>
    <property type="molecule type" value="Genomic_DNA"/>
</dbReference>
<dbReference type="RefSeq" id="WP_085462458.1">
    <property type="nucleotide sequence ID" value="NZ_FXBL01000002.1"/>
</dbReference>
<dbReference type="OrthoDB" id="8113288at2"/>
<evidence type="ECO:0000313" key="2">
    <source>
        <dbReference type="Proteomes" id="UP000193083"/>
    </source>
</evidence>
<sequence length="260" mass="28662">MARKAFFAAFIIDEDSYTPEPGPVDHHFVAADLAQSGFGEQPGVSHIVVWSSAANLIADHCQRGPISVDYLSGDQPAPNPRLVHTPETCPSNHRNHGDDVGADCGADLSATSNHVAKPPAGDSPSFRDQLFPTMRETLAFEYYEVRPCIERNRQVTSYRDEDEFEAELARSPQARREFRAFWSLYGVDRNTTSVIGDFVSKDAAHEVMNAILAIPAAARNALEAARSAGDGKRDCIDRAIRTATDWLEDMINQSSNDQRI</sequence>
<name>A0A1X7MNU0_9HYPH</name>
<dbReference type="AlphaFoldDB" id="A0A1X7MNU0"/>
<keyword evidence="2" id="KW-1185">Reference proteome</keyword>
<evidence type="ECO:0000313" key="1">
    <source>
        <dbReference type="EMBL" id="SMH26284.1"/>
    </source>
</evidence>